<keyword evidence="2" id="KW-1185">Reference proteome</keyword>
<proteinExistence type="predicted"/>
<dbReference type="EMBL" id="FNGL01000032">
    <property type="protein sequence ID" value="SDL42495.1"/>
    <property type="molecule type" value="Genomic_DNA"/>
</dbReference>
<dbReference type="Proteomes" id="UP000198811">
    <property type="component" value="Unassembled WGS sequence"/>
</dbReference>
<dbReference type="RefSeq" id="WP_257451109.1">
    <property type="nucleotide sequence ID" value="NZ_CP173238.1"/>
</dbReference>
<reference evidence="1 2" key="1">
    <citation type="submission" date="2016-10" db="EMBL/GenBank/DDBJ databases">
        <authorList>
            <person name="Varghese N."/>
            <person name="Submissions S."/>
        </authorList>
    </citation>
    <scope>NUCLEOTIDE SEQUENCE [LARGE SCALE GENOMIC DNA]</scope>
    <source>
        <strain evidence="1 2">NLAE-zl-C224</strain>
    </source>
</reference>
<accession>A0ABY0QP78</accession>
<comment type="caution">
    <text evidence="1">The sequence shown here is derived from an EMBL/GenBank/DDBJ whole genome shotgun (WGS) entry which is preliminary data.</text>
</comment>
<name>A0ABY0QP78_CLOCO</name>
<protein>
    <submittedName>
        <fullName evidence="1">Uncharacterized protein</fullName>
    </submittedName>
</protein>
<dbReference type="GeneID" id="79382758"/>
<evidence type="ECO:0000313" key="2">
    <source>
        <dbReference type="Proteomes" id="UP000198811"/>
    </source>
</evidence>
<evidence type="ECO:0000313" key="1">
    <source>
        <dbReference type="EMBL" id="SDL42495.1"/>
    </source>
</evidence>
<organism evidence="1 2">
    <name type="scientific">Clostridium cochlearium</name>
    <dbReference type="NCBI Taxonomy" id="1494"/>
    <lineage>
        <taxon>Bacteria</taxon>
        <taxon>Bacillati</taxon>
        <taxon>Bacillota</taxon>
        <taxon>Clostridia</taxon>
        <taxon>Eubacteriales</taxon>
        <taxon>Clostridiaceae</taxon>
        <taxon>Clostridium</taxon>
    </lineage>
</organism>
<gene>
    <name evidence="1" type="ORF">SAMN05216497_13217</name>
</gene>
<sequence length="40" mass="4462">MLKKLSNIVLLIILITMLGMTVPKIIENSFSAISQQSMIK</sequence>